<evidence type="ECO:0000313" key="1">
    <source>
        <dbReference type="EMBL" id="KOG91326.1"/>
    </source>
</evidence>
<name>A0ABR5JD72_9ACTN</name>
<organism evidence="1 2">
    <name type="scientific">Streptomyces varsoviensis</name>
    <dbReference type="NCBI Taxonomy" id="67373"/>
    <lineage>
        <taxon>Bacteria</taxon>
        <taxon>Bacillati</taxon>
        <taxon>Actinomycetota</taxon>
        <taxon>Actinomycetes</taxon>
        <taxon>Kitasatosporales</taxon>
        <taxon>Streptomycetaceae</taxon>
        <taxon>Streptomyces</taxon>
    </lineage>
</organism>
<proteinExistence type="predicted"/>
<accession>A0ABR5JD72</accession>
<reference evidence="1 2" key="1">
    <citation type="submission" date="2015-07" db="EMBL/GenBank/DDBJ databases">
        <authorList>
            <person name="Ju K.-S."/>
            <person name="Doroghazi J.R."/>
            <person name="Metcalf W.W."/>
        </authorList>
    </citation>
    <scope>NUCLEOTIDE SEQUENCE [LARGE SCALE GENOMIC DNA]</scope>
    <source>
        <strain evidence="1 2">NRRL B-3589</strain>
    </source>
</reference>
<keyword evidence="2" id="KW-1185">Reference proteome</keyword>
<sequence length="74" mass="8053">MVPATARAPGRSVIDGAKRMISRTRSKLTIPRTRSRRQTGSAVMGPYRMVSRLAMATMVPTVMPPPMTIVPAQT</sequence>
<dbReference type="EMBL" id="LGUT01000311">
    <property type="protein sequence ID" value="KOG91326.1"/>
    <property type="molecule type" value="Genomic_DNA"/>
</dbReference>
<evidence type="ECO:0000313" key="2">
    <source>
        <dbReference type="Proteomes" id="UP000037020"/>
    </source>
</evidence>
<comment type="caution">
    <text evidence="1">The sequence shown here is derived from an EMBL/GenBank/DDBJ whole genome shotgun (WGS) entry which is preliminary data.</text>
</comment>
<gene>
    <name evidence="1" type="ORF">ADK38_03825</name>
</gene>
<dbReference type="Proteomes" id="UP000037020">
    <property type="component" value="Unassembled WGS sequence"/>
</dbReference>
<protein>
    <submittedName>
        <fullName evidence="1">Uncharacterized protein</fullName>
    </submittedName>
</protein>